<evidence type="ECO:0000313" key="3">
    <source>
        <dbReference type="WBParaSite" id="HPLM_0001423401-mRNA-1"/>
    </source>
</evidence>
<dbReference type="AlphaFoldDB" id="A0A0N4WRV2"/>
<dbReference type="WBParaSite" id="HPLM_0001423401-mRNA-1">
    <property type="protein sequence ID" value="HPLM_0001423401-mRNA-1"/>
    <property type="gene ID" value="HPLM_0001423401"/>
</dbReference>
<keyword evidence="2" id="KW-1185">Reference proteome</keyword>
<reference evidence="3" key="1">
    <citation type="submission" date="2017-02" db="UniProtKB">
        <authorList>
            <consortium name="WormBaseParasite"/>
        </authorList>
    </citation>
    <scope>IDENTIFICATION</scope>
</reference>
<evidence type="ECO:0000313" key="2">
    <source>
        <dbReference type="Proteomes" id="UP000268014"/>
    </source>
</evidence>
<evidence type="ECO:0000313" key="1">
    <source>
        <dbReference type="EMBL" id="VDO52222.1"/>
    </source>
</evidence>
<dbReference type="EMBL" id="UZAF01018491">
    <property type="protein sequence ID" value="VDO52222.1"/>
    <property type="molecule type" value="Genomic_DNA"/>
</dbReference>
<accession>A0A0N4WRV2</accession>
<protein>
    <submittedName>
        <fullName evidence="3">YqaJ domain-containing protein</fullName>
    </submittedName>
</protein>
<dbReference type="OrthoDB" id="5808658at2759"/>
<organism evidence="3">
    <name type="scientific">Haemonchus placei</name>
    <name type="common">Barber's pole worm</name>
    <dbReference type="NCBI Taxonomy" id="6290"/>
    <lineage>
        <taxon>Eukaryota</taxon>
        <taxon>Metazoa</taxon>
        <taxon>Ecdysozoa</taxon>
        <taxon>Nematoda</taxon>
        <taxon>Chromadorea</taxon>
        <taxon>Rhabditida</taxon>
        <taxon>Rhabditina</taxon>
        <taxon>Rhabditomorpha</taxon>
        <taxon>Strongyloidea</taxon>
        <taxon>Trichostrongylidae</taxon>
        <taxon>Haemonchus</taxon>
    </lineage>
</organism>
<gene>
    <name evidence="1" type="ORF">HPLM_LOCUS14229</name>
</gene>
<reference evidence="1 2" key="2">
    <citation type="submission" date="2018-11" db="EMBL/GenBank/DDBJ databases">
        <authorList>
            <consortium name="Pathogen Informatics"/>
        </authorList>
    </citation>
    <scope>NUCLEOTIDE SEQUENCE [LARGE SCALE GENOMIC DNA]</scope>
    <source>
        <strain evidence="1 2">MHpl1</strain>
    </source>
</reference>
<dbReference type="Proteomes" id="UP000268014">
    <property type="component" value="Unassembled WGS sequence"/>
</dbReference>
<proteinExistence type="predicted"/>
<sequence length="143" mass="16519">MLWLCDNSDSSRGPFECSLDMSLSEVLERPLICCERTPIGWNEDPFFERDNNAGVHKQGYCRSITHFADFVTVSPELNLLEVKDRIGWNEDPFFERDNNVGVHKQGYCRSITHFADFVTVSPELNLLEMKDRVTNTLISRKKS</sequence>
<name>A0A0N4WRV2_HAEPC</name>